<reference evidence="1 2" key="1">
    <citation type="submission" date="2017-05" db="EMBL/GenBank/DDBJ databases">
        <authorList>
            <person name="Varghese N."/>
            <person name="Submissions S."/>
        </authorList>
    </citation>
    <scope>NUCLEOTIDE SEQUENCE [LARGE SCALE GENOMIC DNA]</scope>
    <source>
        <strain evidence="1 2">DSM 15949</strain>
    </source>
</reference>
<dbReference type="Pfam" id="PF05990">
    <property type="entry name" value="DUF900"/>
    <property type="match status" value="1"/>
</dbReference>
<sequence>LSKLHGYPVGKVILLGICVLLASCGGRPAEFAIYPEQPAEGTSVSILTVTSRAAEDDRSIPFAGGRSASLSYTEIDVWVPENRKPGSIKLPDEKPDPRTQFGITGLTDLTSEAAALRALNRQLDRLPPGKRDVVVFVHGYNVSYVSGVYRHAQILHDFGRNAAGLHYSWPSAAKTSAYLYDRDSVQFSRDGLVATLEVAARSKANSVAVVAHSMGTLLTMEALRQVALTGKTSVLRRISPLILAAPDIDERVFEAQIVKIRPLPEPFIILASQKDKALKLSRDLRGGTPRVGQGNNIEDLQGLGISVIDLSTITDGQDGASHATFANSPTLISLMQSGAISPNSLPEDEQALSSRLGDRVADMFFLGQ</sequence>
<accession>A0ABY1PM88</accession>
<evidence type="ECO:0000313" key="2">
    <source>
        <dbReference type="Proteomes" id="UP001157914"/>
    </source>
</evidence>
<dbReference type="Proteomes" id="UP001157914">
    <property type="component" value="Unassembled WGS sequence"/>
</dbReference>
<dbReference type="EMBL" id="FXTT01000010">
    <property type="protein sequence ID" value="SMP37239.1"/>
    <property type="molecule type" value="Genomic_DNA"/>
</dbReference>
<evidence type="ECO:0000313" key="1">
    <source>
        <dbReference type="EMBL" id="SMP37239.1"/>
    </source>
</evidence>
<dbReference type="InterPro" id="IPR014586">
    <property type="entry name" value="UCP033909"/>
</dbReference>
<dbReference type="Gene3D" id="3.40.50.1820">
    <property type="entry name" value="alpha/beta hydrolase"/>
    <property type="match status" value="1"/>
</dbReference>
<dbReference type="InterPro" id="IPR029058">
    <property type="entry name" value="AB_hydrolase_fold"/>
</dbReference>
<dbReference type="PANTHER" id="PTHR36513">
    <property type="entry name" value="ABC TRANSMEMBRANE TYPE-1 DOMAIN-CONTAINING PROTEIN"/>
    <property type="match status" value="1"/>
</dbReference>
<dbReference type="PIRSF" id="PIRSF033909">
    <property type="entry name" value="UCP033909"/>
    <property type="match status" value="1"/>
</dbReference>
<organism evidence="1 2">
    <name type="scientific">Roseibium denhamense</name>
    <dbReference type="NCBI Taxonomy" id="76305"/>
    <lineage>
        <taxon>Bacteria</taxon>
        <taxon>Pseudomonadati</taxon>
        <taxon>Pseudomonadota</taxon>
        <taxon>Alphaproteobacteria</taxon>
        <taxon>Hyphomicrobiales</taxon>
        <taxon>Stappiaceae</taxon>
        <taxon>Roseibium</taxon>
    </lineage>
</organism>
<dbReference type="PANTHER" id="PTHR36513:SF1">
    <property type="entry name" value="TRANSMEMBRANE PROTEIN"/>
    <property type="match status" value="1"/>
</dbReference>
<protein>
    <submittedName>
        <fullName evidence="1">Esterase/lipase superfamily enzyme</fullName>
    </submittedName>
</protein>
<dbReference type="InterPro" id="IPR010297">
    <property type="entry name" value="DUF900_hydrolase"/>
</dbReference>
<comment type="caution">
    <text evidence="1">The sequence shown here is derived from an EMBL/GenBank/DDBJ whole genome shotgun (WGS) entry which is preliminary data.</text>
</comment>
<feature type="non-terminal residue" evidence="1">
    <location>
        <position position="1"/>
    </location>
</feature>
<gene>
    <name evidence="1" type="ORF">SAMN06265374_0030</name>
</gene>
<name>A0ABY1PM88_9HYPH</name>
<keyword evidence="2" id="KW-1185">Reference proteome</keyword>
<dbReference type="SUPFAM" id="SSF53474">
    <property type="entry name" value="alpha/beta-Hydrolases"/>
    <property type="match status" value="1"/>
</dbReference>
<proteinExistence type="predicted"/>